<dbReference type="GO" id="GO:0004842">
    <property type="term" value="F:ubiquitin-protein transferase activity"/>
    <property type="evidence" value="ECO:0007669"/>
    <property type="project" value="InterPro"/>
</dbReference>
<proteinExistence type="predicted"/>
<name>A0AAE0WTV3_9PEZI</name>
<dbReference type="EC" id="5.2.1.8" evidence="1"/>
<feature type="domain" description="RING-type" evidence="7">
    <location>
        <begin position="38"/>
        <end position="78"/>
    </location>
</feature>
<keyword evidence="9" id="KW-1185">Reference proteome</keyword>
<keyword evidence="3 6" id="KW-0863">Zinc-finger</keyword>
<dbReference type="SUPFAM" id="SSF57850">
    <property type="entry name" value="RING/U-box"/>
    <property type="match status" value="1"/>
</dbReference>
<dbReference type="SMART" id="SM00504">
    <property type="entry name" value="Ubox"/>
    <property type="match status" value="1"/>
</dbReference>
<dbReference type="GO" id="GO:0016567">
    <property type="term" value="P:protein ubiquitination"/>
    <property type="evidence" value="ECO:0007669"/>
    <property type="project" value="InterPro"/>
</dbReference>
<dbReference type="Pfam" id="PF13445">
    <property type="entry name" value="zf-RING_UBOX"/>
    <property type="match status" value="1"/>
</dbReference>
<keyword evidence="2" id="KW-0479">Metal-binding</keyword>
<dbReference type="Gene3D" id="3.30.40.10">
    <property type="entry name" value="Zinc/RING finger domain, C3HC4 (zinc finger)"/>
    <property type="match status" value="1"/>
</dbReference>
<dbReference type="SMART" id="SM00184">
    <property type="entry name" value="RING"/>
    <property type="match status" value="1"/>
</dbReference>
<keyword evidence="4" id="KW-0862">Zinc</keyword>
<evidence type="ECO:0000256" key="5">
    <source>
        <dbReference type="ARBA" id="ARBA00023110"/>
    </source>
</evidence>
<organism evidence="8 9">
    <name type="scientific">Recurvomyces mirabilis</name>
    <dbReference type="NCBI Taxonomy" id="574656"/>
    <lineage>
        <taxon>Eukaryota</taxon>
        <taxon>Fungi</taxon>
        <taxon>Dikarya</taxon>
        <taxon>Ascomycota</taxon>
        <taxon>Pezizomycotina</taxon>
        <taxon>Dothideomycetes</taxon>
        <taxon>Dothideomycetidae</taxon>
        <taxon>Mycosphaerellales</taxon>
        <taxon>Teratosphaeriaceae</taxon>
        <taxon>Recurvomyces</taxon>
    </lineage>
</organism>
<dbReference type="InterPro" id="IPR001841">
    <property type="entry name" value="Znf_RING"/>
</dbReference>
<reference evidence="8" key="1">
    <citation type="submission" date="2023-07" db="EMBL/GenBank/DDBJ databases">
        <title>Black Yeasts Isolated from many extreme environments.</title>
        <authorList>
            <person name="Coleine C."/>
            <person name="Stajich J.E."/>
            <person name="Selbmann L."/>
        </authorList>
    </citation>
    <scope>NUCLEOTIDE SEQUENCE</scope>
    <source>
        <strain evidence="8">CCFEE 5485</strain>
    </source>
</reference>
<keyword evidence="5" id="KW-0413">Isomerase</keyword>
<dbReference type="Proteomes" id="UP001274830">
    <property type="component" value="Unassembled WGS sequence"/>
</dbReference>
<dbReference type="InterPro" id="IPR013083">
    <property type="entry name" value="Znf_RING/FYVE/PHD"/>
</dbReference>
<gene>
    <name evidence="8" type="ORF">LTR78_002345</name>
</gene>
<evidence type="ECO:0000256" key="4">
    <source>
        <dbReference type="ARBA" id="ARBA00022833"/>
    </source>
</evidence>
<evidence type="ECO:0000313" key="9">
    <source>
        <dbReference type="Proteomes" id="UP001274830"/>
    </source>
</evidence>
<accession>A0AAE0WTV3</accession>
<dbReference type="AlphaFoldDB" id="A0AAE0WTV3"/>
<dbReference type="EMBL" id="JAUTXT010000006">
    <property type="protein sequence ID" value="KAK3677495.1"/>
    <property type="molecule type" value="Genomic_DNA"/>
</dbReference>
<keyword evidence="5" id="KW-0697">Rotamase</keyword>
<comment type="caution">
    <text evidence="8">The sequence shown here is derived from an EMBL/GenBank/DDBJ whole genome shotgun (WGS) entry which is preliminary data.</text>
</comment>
<evidence type="ECO:0000259" key="7">
    <source>
        <dbReference type="PROSITE" id="PS50089"/>
    </source>
</evidence>
<sequence length="292" mass="32104">MTDSTVSTSSNAQPQLRTRAECLANGLVPTTVDEDFECSISLCNPDEPVKIPCGHIFDKVCIVQNLNQRRVNKCPLCRKELFALPMDESLRPNAGRQALVGQAVQRVFANVDQGSSMYRALGFDEPTESGLARGIANARVYLVHTPDPANGQAIGPAIVRSDYLAPRIVAMANLIPALAALSGRGYSSMQLARWSSIIDILREDIDDREGDMLDAIFLPRQLRAAIRRELKEARLDWRQDPFAAAEVIRYWCKLLDAALTIDASRTIACVSKQSGKLDNELCGVKGILVRHA</sequence>
<dbReference type="InterPro" id="IPR003613">
    <property type="entry name" value="Ubox_domain"/>
</dbReference>
<dbReference type="GO" id="GO:0003755">
    <property type="term" value="F:peptidyl-prolyl cis-trans isomerase activity"/>
    <property type="evidence" value="ECO:0007669"/>
    <property type="project" value="UniProtKB-KW"/>
</dbReference>
<evidence type="ECO:0000256" key="2">
    <source>
        <dbReference type="ARBA" id="ARBA00022723"/>
    </source>
</evidence>
<dbReference type="GO" id="GO:0008270">
    <property type="term" value="F:zinc ion binding"/>
    <property type="evidence" value="ECO:0007669"/>
    <property type="project" value="UniProtKB-KW"/>
</dbReference>
<evidence type="ECO:0000256" key="6">
    <source>
        <dbReference type="PROSITE-ProRule" id="PRU00175"/>
    </source>
</evidence>
<dbReference type="PROSITE" id="PS50089">
    <property type="entry name" value="ZF_RING_2"/>
    <property type="match status" value="1"/>
</dbReference>
<evidence type="ECO:0000256" key="1">
    <source>
        <dbReference type="ARBA" id="ARBA00013194"/>
    </source>
</evidence>
<evidence type="ECO:0000256" key="3">
    <source>
        <dbReference type="ARBA" id="ARBA00022771"/>
    </source>
</evidence>
<protein>
    <recommendedName>
        <fullName evidence="1">peptidylprolyl isomerase</fullName>
        <ecNumber evidence="1">5.2.1.8</ecNumber>
    </recommendedName>
</protein>
<dbReference type="InterPro" id="IPR027370">
    <property type="entry name" value="Znf-RING_euk"/>
</dbReference>
<dbReference type="PANTHER" id="PTHR23327">
    <property type="entry name" value="RING FINGER PROTEIN 127"/>
    <property type="match status" value="1"/>
</dbReference>
<evidence type="ECO:0000313" key="8">
    <source>
        <dbReference type="EMBL" id="KAK3677495.1"/>
    </source>
</evidence>